<dbReference type="InterPro" id="IPR037802">
    <property type="entry name" value="SGF29"/>
</dbReference>
<evidence type="ECO:0000256" key="3">
    <source>
        <dbReference type="ARBA" id="ARBA00023163"/>
    </source>
</evidence>
<keyword evidence="8" id="KW-1185">Reference proteome</keyword>
<evidence type="ECO:0000256" key="1">
    <source>
        <dbReference type="ARBA" id="ARBA00004123"/>
    </source>
</evidence>
<dbReference type="InterPro" id="IPR047287">
    <property type="entry name" value="Tudor_SGF29_rpt2"/>
</dbReference>
<dbReference type="PANTHER" id="PTHR21539">
    <property type="entry name" value="SAGA-ASSOCIATED FACTOR 29"/>
    <property type="match status" value="1"/>
</dbReference>
<feature type="domain" description="SGF29 C-terminal" evidence="6">
    <location>
        <begin position="370"/>
        <end position="504"/>
    </location>
</feature>
<keyword evidence="2" id="KW-0805">Transcription regulation</keyword>
<evidence type="ECO:0000259" key="6">
    <source>
        <dbReference type="PROSITE" id="PS51518"/>
    </source>
</evidence>
<dbReference type="CDD" id="cd20394">
    <property type="entry name" value="Tudor_SGF29_rpt2"/>
    <property type="match status" value="1"/>
</dbReference>
<feature type="compositionally biased region" description="Basic and acidic residues" evidence="5">
    <location>
        <begin position="67"/>
        <end position="82"/>
    </location>
</feature>
<feature type="region of interest" description="Disordered" evidence="5">
    <location>
        <begin position="150"/>
        <end position="201"/>
    </location>
</feature>
<dbReference type="Gene3D" id="2.30.30.140">
    <property type="match status" value="1"/>
</dbReference>
<evidence type="ECO:0000313" key="8">
    <source>
        <dbReference type="Proteomes" id="UP000224080"/>
    </source>
</evidence>
<dbReference type="Pfam" id="PF07039">
    <property type="entry name" value="SGF29_Tudor"/>
    <property type="match status" value="1"/>
</dbReference>
<dbReference type="PROSITE" id="PS51518">
    <property type="entry name" value="SGF29_C"/>
    <property type="match status" value="1"/>
</dbReference>
<dbReference type="InterPro" id="IPR010750">
    <property type="entry name" value="SGF29_tudor-like_dom"/>
</dbReference>
<dbReference type="FunFam" id="2.30.30.140:FF:000055">
    <property type="entry name" value="SAGA complex component"/>
    <property type="match status" value="1"/>
</dbReference>
<comment type="subcellular location">
    <subcellularLocation>
        <location evidence="1">Nucleus</location>
    </subcellularLocation>
</comment>
<dbReference type="EMBL" id="PDNC01000021">
    <property type="protein sequence ID" value="PGH06480.1"/>
    <property type="molecule type" value="Genomic_DNA"/>
</dbReference>
<dbReference type="GO" id="GO:0000124">
    <property type="term" value="C:SAGA complex"/>
    <property type="evidence" value="ECO:0007669"/>
    <property type="project" value="InterPro"/>
</dbReference>
<evidence type="ECO:0000256" key="5">
    <source>
        <dbReference type="SAM" id="MobiDB-lite"/>
    </source>
</evidence>
<accession>A0A2B7XC67</accession>
<protein>
    <submittedName>
        <fullName evidence="7">SAGA-associated factor 29</fullName>
    </submittedName>
</protein>
<proteinExistence type="predicted"/>
<reference evidence="7 8" key="1">
    <citation type="submission" date="2017-10" db="EMBL/GenBank/DDBJ databases">
        <title>Comparative genomics in systemic dimorphic fungi from Ajellomycetaceae.</title>
        <authorList>
            <person name="Munoz J.F."/>
            <person name="Mcewen J.G."/>
            <person name="Clay O.K."/>
            <person name="Cuomo C.A."/>
        </authorList>
    </citation>
    <scope>NUCLEOTIDE SEQUENCE [LARGE SCALE GENOMIC DNA]</scope>
    <source>
        <strain evidence="7 8">UAMH130</strain>
    </source>
</reference>
<evidence type="ECO:0000256" key="2">
    <source>
        <dbReference type="ARBA" id="ARBA00023015"/>
    </source>
</evidence>
<keyword evidence="3" id="KW-0804">Transcription</keyword>
<keyword evidence="4" id="KW-0539">Nucleus</keyword>
<dbReference type="CDD" id="cd20393">
    <property type="entry name" value="Tudor_SGF29_rpt1"/>
    <property type="match status" value="1"/>
</dbReference>
<evidence type="ECO:0000256" key="4">
    <source>
        <dbReference type="ARBA" id="ARBA00023242"/>
    </source>
</evidence>
<dbReference type="STRING" id="2060905.A0A2B7XC67"/>
<evidence type="ECO:0000313" key="7">
    <source>
        <dbReference type="EMBL" id="PGH06480.1"/>
    </source>
</evidence>
<name>A0A2B7XC67_9EURO</name>
<feature type="compositionally biased region" description="Low complexity" evidence="5">
    <location>
        <begin position="43"/>
        <end position="64"/>
    </location>
</feature>
<dbReference type="OrthoDB" id="10265994at2759"/>
<sequence>MSNQRYQPPNKADDMPVPGRRSPQATSSTVPCVSLAVGDDQSAAPLHQPTPATPATPASLILPAESLRIHTPDCGVSDRKGGELSQEPYSSGIDLSPNSSSRASARAARYTATHLQSVVRTRRQTEGSFEFQVLSGSEWEAVDIAKARKTEEEQAAEQKAEAQKRKEKRAKALQLKSEREERSMSRNRPRGPPTRDNGAAANEEIEMWNRIRQDIHKAAEKNEKQRIPGLQLAALRDKIAKAGRKATPGELEQMENYERIINKHSEEERAILRDEPADVIKNLEILIALRSASEADPQTRAGSTGKPRKRKTEAETPASDSPNTGIADKLNRLKNSTHRSASVSSSQAREAASVKSEDGGEGTKGTAAEKSGHLFVGAEVVFKHNKKQQGVEGEGIQCIIKSIAGEGHKKRYDVQDPEPSENGEEGAVYKTTAASLIPIPQVGASLPSFSVGKQVLARYPDTTTFYRAEVMGSKKDVYRLKFEGEEDDKEMDVDRRFVLDIPGK</sequence>
<feature type="compositionally biased region" description="Polar residues" evidence="5">
    <location>
        <begin position="338"/>
        <end position="348"/>
    </location>
</feature>
<dbReference type="GO" id="GO:0005634">
    <property type="term" value="C:nucleus"/>
    <property type="evidence" value="ECO:0007669"/>
    <property type="project" value="UniProtKB-SubCell"/>
</dbReference>
<organism evidence="7 8">
    <name type="scientific">Blastomyces parvus</name>
    <dbReference type="NCBI Taxonomy" id="2060905"/>
    <lineage>
        <taxon>Eukaryota</taxon>
        <taxon>Fungi</taxon>
        <taxon>Dikarya</taxon>
        <taxon>Ascomycota</taxon>
        <taxon>Pezizomycotina</taxon>
        <taxon>Eurotiomycetes</taxon>
        <taxon>Eurotiomycetidae</taxon>
        <taxon>Onygenales</taxon>
        <taxon>Ajellomycetaceae</taxon>
        <taxon>Blastomyces</taxon>
    </lineage>
</organism>
<feature type="compositionally biased region" description="Basic and acidic residues" evidence="5">
    <location>
        <begin position="150"/>
        <end position="164"/>
    </location>
</feature>
<dbReference type="Proteomes" id="UP000224080">
    <property type="component" value="Unassembled WGS sequence"/>
</dbReference>
<comment type="caution">
    <text evidence="7">The sequence shown here is derived from an EMBL/GenBank/DDBJ whole genome shotgun (WGS) entry which is preliminary data.</text>
</comment>
<gene>
    <name evidence="7" type="ORF">GX51_02304</name>
</gene>
<dbReference type="AlphaFoldDB" id="A0A2B7XC67"/>
<feature type="region of interest" description="Disordered" evidence="5">
    <location>
        <begin position="293"/>
        <end position="370"/>
    </location>
</feature>
<dbReference type="PANTHER" id="PTHR21539:SF0">
    <property type="entry name" value="SAGA-ASSOCIATED FACTOR 29"/>
    <property type="match status" value="1"/>
</dbReference>
<feature type="region of interest" description="Disordered" evidence="5">
    <location>
        <begin position="1"/>
        <end position="106"/>
    </location>
</feature>
<dbReference type="InterPro" id="IPR047288">
    <property type="entry name" value="Tudor_SGF29_rpt1"/>
</dbReference>